<dbReference type="AlphaFoldDB" id="A0A212UEN0"/>
<dbReference type="OrthoDB" id="886772at2"/>
<evidence type="ECO:0000256" key="1">
    <source>
        <dbReference type="SAM" id="SignalP"/>
    </source>
</evidence>
<dbReference type="RefSeq" id="WP_088844744.1">
    <property type="nucleotide sequence ID" value="NZ_FYEW01000002.1"/>
</dbReference>
<sequence>MKRSLSSASPLTQVIAFSDSFLQFGKRASLSALLGLGLSGAALAGTAAGTPQPVLVQAADQHSIRVRISNPAQQLGQVQVMRQGSGQCLFSEAYSATEYGHRFDFRQLSAGRYVLLVTVGLQQYRYVVQVQTTHNQLTVAIRTIKVRLPKTEALAAL</sequence>
<feature type="signal peptide" evidence="1">
    <location>
        <begin position="1"/>
        <end position="44"/>
    </location>
</feature>
<gene>
    <name evidence="2" type="ORF">SAMN06265337_3490</name>
</gene>
<feature type="chain" id="PRO_5011316780" description="Por secretion system C-terminal sorting domain-containing protein" evidence="1">
    <location>
        <begin position="45"/>
        <end position="157"/>
    </location>
</feature>
<proteinExistence type="predicted"/>
<dbReference type="EMBL" id="FYEW01000002">
    <property type="protein sequence ID" value="SNC76643.1"/>
    <property type="molecule type" value="Genomic_DNA"/>
</dbReference>
<accession>A0A212UEN0</accession>
<evidence type="ECO:0000313" key="2">
    <source>
        <dbReference type="EMBL" id="SNC76643.1"/>
    </source>
</evidence>
<evidence type="ECO:0000313" key="3">
    <source>
        <dbReference type="Proteomes" id="UP000198131"/>
    </source>
</evidence>
<reference evidence="3" key="1">
    <citation type="submission" date="2017-06" db="EMBL/GenBank/DDBJ databases">
        <authorList>
            <person name="Varghese N."/>
            <person name="Submissions S."/>
        </authorList>
    </citation>
    <scope>NUCLEOTIDE SEQUENCE [LARGE SCALE GENOMIC DNA]</scope>
    <source>
        <strain evidence="3">DSM 11116</strain>
    </source>
</reference>
<protein>
    <recommendedName>
        <fullName evidence="4">Por secretion system C-terminal sorting domain-containing protein</fullName>
    </recommendedName>
</protein>
<dbReference type="Proteomes" id="UP000198131">
    <property type="component" value="Unassembled WGS sequence"/>
</dbReference>
<evidence type="ECO:0008006" key="4">
    <source>
        <dbReference type="Google" id="ProtNLM"/>
    </source>
</evidence>
<keyword evidence="1" id="KW-0732">Signal</keyword>
<organism evidence="2 3">
    <name type="scientific">Hymenobacter gelipurpurascens</name>
    <dbReference type="NCBI Taxonomy" id="89968"/>
    <lineage>
        <taxon>Bacteria</taxon>
        <taxon>Pseudomonadati</taxon>
        <taxon>Bacteroidota</taxon>
        <taxon>Cytophagia</taxon>
        <taxon>Cytophagales</taxon>
        <taxon>Hymenobacteraceae</taxon>
        <taxon>Hymenobacter</taxon>
    </lineage>
</organism>
<name>A0A212UEN0_9BACT</name>
<keyword evidence="3" id="KW-1185">Reference proteome</keyword>